<feature type="compositionally biased region" description="Basic residues" evidence="1">
    <location>
        <begin position="165"/>
        <end position="174"/>
    </location>
</feature>
<reference evidence="2 3" key="1">
    <citation type="journal article" date="2024" name="bioRxiv">
        <title>A reference genome for Trichogramma kaykai: A tiny desert-dwelling parasitoid wasp with competing sex-ratio distorters.</title>
        <authorList>
            <person name="Culotta J."/>
            <person name="Lindsey A.R."/>
        </authorList>
    </citation>
    <scope>NUCLEOTIDE SEQUENCE [LARGE SCALE GENOMIC DNA]</scope>
    <source>
        <strain evidence="2 3">KSX58</strain>
    </source>
</reference>
<sequence length="174" mass="18822">MEASDLFSFSDRVKKEPSDVLPSKNIYEIILTKNPIFKICHFLQKIQNNYVDRSNLSNIHRVEKTNFETFVSSVNNGIPYAENITGSGYQTLIGGSGSVAEDAGNGGMASTREQPASGVESATYPPDSPYFPFGSRVPINEAVPVNVNTCAGPKDQDSIGIAANTKKKKDVSTI</sequence>
<organism evidence="2 3">
    <name type="scientific">Trichogramma kaykai</name>
    <dbReference type="NCBI Taxonomy" id="54128"/>
    <lineage>
        <taxon>Eukaryota</taxon>
        <taxon>Metazoa</taxon>
        <taxon>Ecdysozoa</taxon>
        <taxon>Arthropoda</taxon>
        <taxon>Hexapoda</taxon>
        <taxon>Insecta</taxon>
        <taxon>Pterygota</taxon>
        <taxon>Neoptera</taxon>
        <taxon>Endopterygota</taxon>
        <taxon>Hymenoptera</taxon>
        <taxon>Apocrita</taxon>
        <taxon>Proctotrupomorpha</taxon>
        <taxon>Chalcidoidea</taxon>
        <taxon>Trichogrammatidae</taxon>
        <taxon>Trichogramma</taxon>
    </lineage>
</organism>
<proteinExistence type="predicted"/>
<evidence type="ECO:0000313" key="3">
    <source>
        <dbReference type="Proteomes" id="UP001627154"/>
    </source>
</evidence>
<feature type="region of interest" description="Disordered" evidence="1">
    <location>
        <begin position="153"/>
        <end position="174"/>
    </location>
</feature>
<name>A0ABD2WYP6_9HYME</name>
<comment type="caution">
    <text evidence="2">The sequence shown here is derived from an EMBL/GenBank/DDBJ whole genome shotgun (WGS) entry which is preliminary data.</text>
</comment>
<feature type="region of interest" description="Disordered" evidence="1">
    <location>
        <begin position="103"/>
        <end position="124"/>
    </location>
</feature>
<evidence type="ECO:0000256" key="1">
    <source>
        <dbReference type="SAM" id="MobiDB-lite"/>
    </source>
</evidence>
<protein>
    <submittedName>
        <fullName evidence="2">Uncharacterized protein</fullName>
    </submittedName>
</protein>
<accession>A0ABD2WYP6</accession>
<evidence type="ECO:0000313" key="2">
    <source>
        <dbReference type="EMBL" id="KAL3397773.1"/>
    </source>
</evidence>
<dbReference type="Proteomes" id="UP001627154">
    <property type="component" value="Unassembled WGS sequence"/>
</dbReference>
<keyword evidence="3" id="KW-1185">Reference proteome</keyword>
<dbReference type="EMBL" id="JBJJXI010000061">
    <property type="protein sequence ID" value="KAL3397773.1"/>
    <property type="molecule type" value="Genomic_DNA"/>
</dbReference>
<dbReference type="AlphaFoldDB" id="A0ABD2WYP6"/>
<gene>
    <name evidence="2" type="ORF">TKK_008522</name>
</gene>